<dbReference type="RefSeq" id="WP_040269836.1">
    <property type="nucleotide sequence ID" value="NZ_JROO01000003.1"/>
</dbReference>
<protein>
    <submittedName>
        <fullName evidence="3">Lytic murein transglycosylase</fullName>
    </submittedName>
</protein>
<proteinExistence type="predicted"/>
<feature type="compositionally biased region" description="Low complexity" evidence="1">
    <location>
        <begin position="9"/>
        <end position="26"/>
    </location>
</feature>
<organism evidence="3 4">
    <name type="scientific">Streptomonospora alba</name>
    <dbReference type="NCBI Taxonomy" id="183763"/>
    <lineage>
        <taxon>Bacteria</taxon>
        <taxon>Bacillati</taxon>
        <taxon>Actinomycetota</taxon>
        <taxon>Actinomycetes</taxon>
        <taxon>Streptosporangiales</taxon>
        <taxon>Nocardiopsidaceae</taxon>
        <taxon>Streptomonospora</taxon>
    </lineage>
</organism>
<accession>A0A0C2GAG4</accession>
<keyword evidence="4" id="KW-1185">Reference proteome</keyword>
<feature type="region of interest" description="Disordered" evidence="1">
    <location>
        <begin position="54"/>
        <end position="73"/>
    </location>
</feature>
<dbReference type="PANTHER" id="PTHR30163">
    <property type="entry name" value="MEMBRANE-BOUND LYTIC MUREIN TRANSGLYCOSYLASE B"/>
    <property type="match status" value="1"/>
</dbReference>
<dbReference type="AlphaFoldDB" id="A0A0C2GAG4"/>
<dbReference type="InterPro" id="IPR043426">
    <property type="entry name" value="MltB-like"/>
</dbReference>
<dbReference type="InterPro" id="IPR023346">
    <property type="entry name" value="Lysozyme-like_dom_sf"/>
</dbReference>
<dbReference type="GO" id="GO:0008933">
    <property type="term" value="F:peptidoglycan lytic transglycosylase activity"/>
    <property type="evidence" value="ECO:0007669"/>
    <property type="project" value="TreeGrafter"/>
</dbReference>
<dbReference type="Pfam" id="PF13406">
    <property type="entry name" value="SLT_2"/>
    <property type="match status" value="1"/>
</dbReference>
<dbReference type="InterPro" id="IPR031304">
    <property type="entry name" value="SLT_2"/>
</dbReference>
<evidence type="ECO:0000259" key="2">
    <source>
        <dbReference type="Pfam" id="PF13406"/>
    </source>
</evidence>
<dbReference type="SUPFAM" id="SSF53955">
    <property type="entry name" value="Lysozyme-like"/>
    <property type="match status" value="1"/>
</dbReference>
<evidence type="ECO:0000256" key="1">
    <source>
        <dbReference type="SAM" id="MobiDB-lite"/>
    </source>
</evidence>
<comment type="caution">
    <text evidence="3">The sequence shown here is derived from an EMBL/GenBank/DDBJ whole genome shotgun (WGS) entry which is preliminary data.</text>
</comment>
<feature type="compositionally biased region" description="Basic and acidic residues" evidence="1">
    <location>
        <begin position="90"/>
        <end position="100"/>
    </location>
</feature>
<reference evidence="4" key="1">
    <citation type="journal article" date="2015" name="Chem. Biol.">
        <title>Structure, bioactivity, and resistance mechanism of streptomonomicin, an unusual lasso Peptide from an understudied halophilic actinomycete.</title>
        <authorList>
            <person name="Metelev M."/>
            <person name="Tietz J.I."/>
            <person name="Melby J.O."/>
            <person name="Blair P.M."/>
            <person name="Zhu L."/>
            <person name="Livnat I."/>
            <person name="Severinov K."/>
            <person name="Mitchell D.A."/>
        </authorList>
    </citation>
    <scope>NUCLEOTIDE SEQUENCE [LARGE SCALE GENOMIC DNA]</scope>
    <source>
        <strain evidence="4">YIM 90003</strain>
    </source>
</reference>
<dbReference type="Gene3D" id="1.10.530.10">
    <property type="match status" value="1"/>
</dbReference>
<feature type="domain" description="Transglycosylase SLT" evidence="2">
    <location>
        <begin position="202"/>
        <end position="252"/>
    </location>
</feature>
<dbReference type="Proteomes" id="UP000031675">
    <property type="component" value="Unassembled WGS sequence"/>
</dbReference>
<feature type="region of interest" description="Disordered" evidence="1">
    <location>
        <begin position="78"/>
        <end position="115"/>
    </location>
</feature>
<dbReference type="OrthoDB" id="9796191at2"/>
<evidence type="ECO:0000313" key="4">
    <source>
        <dbReference type="Proteomes" id="UP000031675"/>
    </source>
</evidence>
<dbReference type="PANTHER" id="PTHR30163:SF8">
    <property type="entry name" value="LYTIC MUREIN TRANSGLYCOSYLASE"/>
    <property type="match status" value="1"/>
</dbReference>
<name>A0A0C2GAG4_9ACTN</name>
<evidence type="ECO:0000313" key="3">
    <source>
        <dbReference type="EMBL" id="KII00404.1"/>
    </source>
</evidence>
<dbReference type="GO" id="GO:0009253">
    <property type="term" value="P:peptidoglycan catabolic process"/>
    <property type="evidence" value="ECO:0007669"/>
    <property type="project" value="TreeGrafter"/>
</dbReference>
<feature type="region of interest" description="Disordered" evidence="1">
    <location>
        <begin position="1"/>
        <end position="26"/>
    </location>
</feature>
<dbReference type="EMBL" id="JROO01000003">
    <property type="protein sequence ID" value="KII00404.1"/>
    <property type="molecule type" value="Genomic_DNA"/>
</dbReference>
<sequence length="293" mass="29781">MSGSPVTGSEAPPASPAEASQPARWKRVAVATAAVASTLGVAAGVAAVAGTLQPHRAPELPPGPGDAAGSIDTVPAATGSAQAQDGALAADDRPSPDSERAVGAAPSPEWLDTVSEATGTPRRALEGYAGAQLSLMREQPDCRISWPTLAGIGQVESGHGTAAGGEVGDDGRTTEQVIGIPLDGSRGTAEIADTDGGALDGDGTWDRAVGPMQFIPTTWDEWGADADSDGEADPHDIDDAALAAARYLCADGRDLTSDSGWWEAILTYNESRSYGDDVLDFADRYARAADDAV</sequence>
<dbReference type="STRING" id="183763.LP52_00780"/>
<gene>
    <name evidence="3" type="ORF">LP52_00780</name>
</gene>